<dbReference type="CDD" id="cd02440">
    <property type="entry name" value="AdoMet_MTases"/>
    <property type="match status" value="1"/>
</dbReference>
<dbReference type="Gene3D" id="3.40.50.150">
    <property type="entry name" value="Vaccinia Virus protein VP39"/>
    <property type="match status" value="1"/>
</dbReference>
<dbReference type="Proteomes" id="UP000033965">
    <property type="component" value="Unassembled WGS sequence"/>
</dbReference>
<dbReference type="AlphaFoldDB" id="A0A0G1VRQ0"/>
<keyword evidence="1" id="KW-0489">Methyltransferase</keyword>
<organism evidence="1 2">
    <name type="scientific">Candidatus Kaiserbacteria bacterium GW2011_GWA2_49_19</name>
    <dbReference type="NCBI Taxonomy" id="1618669"/>
    <lineage>
        <taxon>Bacteria</taxon>
        <taxon>Candidatus Kaiseribacteriota</taxon>
    </lineage>
</organism>
<reference evidence="1 2" key="1">
    <citation type="journal article" date="2015" name="Nature">
        <title>rRNA introns, odd ribosomes, and small enigmatic genomes across a large radiation of phyla.</title>
        <authorList>
            <person name="Brown C.T."/>
            <person name="Hug L.A."/>
            <person name="Thomas B.C."/>
            <person name="Sharon I."/>
            <person name="Castelle C.J."/>
            <person name="Singh A."/>
            <person name="Wilkins M.J."/>
            <person name="Williams K.H."/>
            <person name="Banfield J.F."/>
        </authorList>
    </citation>
    <scope>NUCLEOTIDE SEQUENCE [LARGE SCALE GENOMIC DNA]</scope>
</reference>
<sequence>MVCIFCTATRSKSIASKLRDSDAYSVVECTRCHLVQLTPVPRVAADQKFYDEGLQAKNIGLSLHITNLKRKQLPDVKRRAEWVMPHCKPGAKVLDIGSGYGFFVEELRKRGLKPTGMEISKTSRAIAKKVTSVNILNINLIKDSFHRAYDVITMFHVLEHISEPVKFLIKVRTLLSTRGKLFVEVPNRDDLMLKHSRAYRDFYWQRAHISYFNENTLLMVMRKSGFKTIRVSMAQRYGIENCMTWLIAGTPQLERPSLSVRGATAQHYGWLEKFYKDSLVKTKKADTILAVAEA</sequence>
<dbReference type="PANTHER" id="PTHR43861:SF6">
    <property type="entry name" value="METHYLTRANSFERASE TYPE 11"/>
    <property type="match status" value="1"/>
</dbReference>
<evidence type="ECO:0000313" key="1">
    <source>
        <dbReference type="EMBL" id="KKW09111.1"/>
    </source>
</evidence>
<dbReference type="EMBL" id="LCPZ01000005">
    <property type="protein sequence ID" value="KKW09111.1"/>
    <property type="molecule type" value="Genomic_DNA"/>
</dbReference>
<dbReference type="SUPFAM" id="SSF53335">
    <property type="entry name" value="S-adenosyl-L-methionine-dependent methyltransferases"/>
    <property type="match status" value="1"/>
</dbReference>
<dbReference type="PANTHER" id="PTHR43861">
    <property type="entry name" value="TRANS-ACONITATE 2-METHYLTRANSFERASE-RELATED"/>
    <property type="match status" value="1"/>
</dbReference>
<keyword evidence="1" id="KW-0808">Transferase</keyword>
<dbReference type="GO" id="GO:0032259">
    <property type="term" value="P:methylation"/>
    <property type="evidence" value="ECO:0007669"/>
    <property type="project" value="UniProtKB-KW"/>
</dbReference>
<name>A0A0G1VRQ0_9BACT</name>
<dbReference type="GO" id="GO:0008168">
    <property type="term" value="F:methyltransferase activity"/>
    <property type="evidence" value="ECO:0007669"/>
    <property type="project" value="UniProtKB-KW"/>
</dbReference>
<dbReference type="Pfam" id="PF13489">
    <property type="entry name" value="Methyltransf_23"/>
    <property type="match status" value="1"/>
</dbReference>
<gene>
    <name evidence="1" type="ORF">UY44_C0005G0028</name>
</gene>
<evidence type="ECO:0000313" key="2">
    <source>
        <dbReference type="Proteomes" id="UP000033965"/>
    </source>
</evidence>
<accession>A0A0G1VRQ0</accession>
<comment type="caution">
    <text evidence="1">The sequence shown here is derived from an EMBL/GenBank/DDBJ whole genome shotgun (WGS) entry which is preliminary data.</text>
</comment>
<dbReference type="InterPro" id="IPR029063">
    <property type="entry name" value="SAM-dependent_MTases_sf"/>
</dbReference>
<protein>
    <submittedName>
        <fullName evidence="1">Methyltransferase</fullName>
    </submittedName>
</protein>
<proteinExistence type="predicted"/>